<evidence type="ECO:0000256" key="1">
    <source>
        <dbReference type="SAM" id="SignalP"/>
    </source>
</evidence>
<feature type="signal peptide" evidence="1">
    <location>
        <begin position="1"/>
        <end position="17"/>
    </location>
</feature>
<dbReference type="EMBL" id="CP093217">
    <property type="protein sequence ID" value="UQW81660.1"/>
    <property type="molecule type" value="Genomic_DNA"/>
</dbReference>
<evidence type="ECO:0008006" key="4">
    <source>
        <dbReference type="Google" id="ProtNLM"/>
    </source>
</evidence>
<dbReference type="Proteomes" id="UP001056588">
    <property type="component" value="Chromosome"/>
</dbReference>
<accession>A0ABY4QD70</accession>
<name>A0ABY4QD70_9STAP</name>
<evidence type="ECO:0000313" key="3">
    <source>
        <dbReference type="Proteomes" id="UP001056588"/>
    </source>
</evidence>
<evidence type="ECO:0000313" key="2">
    <source>
        <dbReference type="EMBL" id="UQW81660.1"/>
    </source>
</evidence>
<protein>
    <recommendedName>
        <fullName evidence="4">Lipoprotein</fullName>
    </recommendedName>
</protein>
<proteinExistence type="predicted"/>
<dbReference type="PROSITE" id="PS51257">
    <property type="entry name" value="PROKAR_LIPOPROTEIN"/>
    <property type="match status" value="1"/>
</dbReference>
<keyword evidence="3" id="KW-1185">Reference proteome</keyword>
<gene>
    <name evidence="2" type="ORF">MNY58_00665</name>
</gene>
<keyword evidence="1" id="KW-0732">Signal</keyword>
<dbReference type="RefSeq" id="WP_249740145.1">
    <property type="nucleotide sequence ID" value="NZ_CP093217.1"/>
</dbReference>
<sequence>MKKLVALLACLSLVILASCGKGDDVPKSVESDMDELLTRAKEQGHFEIEKDDISYDKNTKTLNIHFGWKYNIDYPAQKIGNNLGASFNDNKLVQNIRFKYEVNGKKKRLYCEKR</sequence>
<reference evidence="2" key="1">
    <citation type="submission" date="2022-03" db="EMBL/GenBank/DDBJ databases">
        <title>Complete Genome Sequence of Staphylococcus edaphicus strain CCM 8731.</title>
        <authorList>
            <person name="Rimmer C.O."/>
            <person name="Thomas J.C."/>
        </authorList>
    </citation>
    <scope>NUCLEOTIDE SEQUENCE</scope>
    <source>
        <strain evidence="2">CCM 8731</strain>
    </source>
</reference>
<feature type="chain" id="PRO_5045306712" description="Lipoprotein" evidence="1">
    <location>
        <begin position="18"/>
        <end position="114"/>
    </location>
</feature>
<organism evidence="2 3">
    <name type="scientific">Staphylococcus edaphicus</name>
    <dbReference type="NCBI Taxonomy" id="1955013"/>
    <lineage>
        <taxon>Bacteria</taxon>
        <taxon>Bacillati</taxon>
        <taxon>Bacillota</taxon>
        <taxon>Bacilli</taxon>
        <taxon>Bacillales</taxon>
        <taxon>Staphylococcaceae</taxon>
        <taxon>Staphylococcus</taxon>
    </lineage>
</organism>